<keyword evidence="3 7" id="KW-0418">Kinase</keyword>
<dbReference type="PROSITE" id="PS50011">
    <property type="entry name" value="PROTEIN_KINASE_DOM"/>
    <property type="match status" value="1"/>
</dbReference>
<keyword evidence="5" id="KW-1133">Transmembrane helix</keyword>
<evidence type="ECO:0000256" key="2">
    <source>
        <dbReference type="ARBA" id="ARBA00022741"/>
    </source>
</evidence>
<feature type="domain" description="Protein kinase" evidence="6">
    <location>
        <begin position="86"/>
        <end position="353"/>
    </location>
</feature>
<dbReference type="Proteomes" id="UP001165498">
    <property type="component" value="Unassembled WGS sequence"/>
</dbReference>
<keyword evidence="4" id="KW-0067">ATP-binding</keyword>
<evidence type="ECO:0000259" key="6">
    <source>
        <dbReference type="PROSITE" id="PS50011"/>
    </source>
</evidence>
<dbReference type="Gene3D" id="1.25.40.10">
    <property type="entry name" value="Tetratricopeptide repeat domain"/>
    <property type="match status" value="3"/>
</dbReference>
<dbReference type="Gene3D" id="3.30.200.20">
    <property type="entry name" value="Phosphorylase Kinase, domain 1"/>
    <property type="match status" value="1"/>
</dbReference>
<dbReference type="SUPFAM" id="SSF48452">
    <property type="entry name" value="TPR-like"/>
    <property type="match status" value="3"/>
</dbReference>
<evidence type="ECO:0000256" key="3">
    <source>
        <dbReference type="ARBA" id="ARBA00022777"/>
    </source>
</evidence>
<dbReference type="Pfam" id="PF13374">
    <property type="entry name" value="TPR_10"/>
    <property type="match status" value="1"/>
</dbReference>
<dbReference type="PANTHER" id="PTHR43289:SF34">
    <property type="entry name" value="SERINE_THREONINE-PROTEIN KINASE YBDM-RELATED"/>
    <property type="match status" value="1"/>
</dbReference>
<dbReference type="Gene3D" id="1.10.510.10">
    <property type="entry name" value="Transferase(Phosphotransferase) domain 1"/>
    <property type="match status" value="1"/>
</dbReference>
<evidence type="ECO:0000256" key="1">
    <source>
        <dbReference type="ARBA" id="ARBA00022679"/>
    </source>
</evidence>
<keyword evidence="2" id="KW-0547">Nucleotide-binding</keyword>
<evidence type="ECO:0000313" key="8">
    <source>
        <dbReference type="Proteomes" id="UP001165498"/>
    </source>
</evidence>
<dbReference type="Pfam" id="PF00069">
    <property type="entry name" value="Pkinase"/>
    <property type="match status" value="1"/>
</dbReference>
<dbReference type="PANTHER" id="PTHR43289">
    <property type="entry name" value="MITOGEN-ACTIVATED PROTEIN KINASE KINASE KINASE 20-RELATED"/>
    <property type="match status" value="1"/>
</dbReference>
<dbReference type="Pfam" id="PF13424">
    <property type="entry name" value="TPR_12"/>
    <property type="match status" value="2"/>
</dbReference>
<evidence type="ECO:0000313" key="7">
    <source>
        <dbReference type="EMBL" id="MCQ4167114.1"/>
    </source>
</evidence>
<dbReference type="RefSeq" id="WP_255916302.1">
    <property type="nucleotide sequence ID" value="NZ_JANFQO010000025.1"/>
</dbReference>
<evidence type="ECO:0000256" key="5">
    <source>
        <dbReference type="SAM" id="Phobius"/>
    </source>
</evidence>
<keyword evidence="8" id="KW-1185">Reference proteome</keyword>
<dbReference type="InterPro" id="IPR011990">
    <property type="entry name" value="TPR-like_helical_dom_sf"/>
</dbReference>
<keyword evidence="1" id="KW-0808">Transferase</keyword>
<dbReference type="EMBL" id="JANFQO010000025">
    <property type="protein sequence ID" value="MCQ4167114.1"/>
    <property type="molecule type" value="Genomic_DNA"/>
</dbReference>
<dbReference type="GO" id="GO:0016301">
    <property type="term" value="F:kinase activity"/>
    <property type="evidence" value="ECO:0007669"/>
    <property type="project" value="UniProtKB-KW"/>
</dbReference>
<protein>
    <submittedName>
        <fullName evidence="7">Protein kinase</fullName>
    </submittedName>
</protein>
<organism evidence="7 8">
    <name type="scientific">Tahibacter harae</name>
    <dbReference type="NCBI Taxonomy" id="2963937"/>
    <lineage>
        <taxon>Bacteria</taxon>
        <taxon>Pseudomonadati</taxon>
        <taxon>Pseudomonadota</taxon>
        <taxon>Gammaproteobacteria</taxon>
        <taxon>Lysobacterales</taxon>
        <taxon>Rhodanobacteraceae</taxon>
        <taxon>Tahibacter</taxon>
    </lineage>
</organism>
<dbReference type="SMART" id="SM00028">
    <property type="entry name" value="TPR"/>
    <property type="match status" value="5"/>
</dbReference>
<sequence length="968" mass="103839">MSTDDLARKRRAYALLREALELAPEQRAAFVDTRCAGDAALHALLRQLLAAESAPHLLDDGATALAGRLAGDSDDELAPGTRIGAWAIQRRLGRGGMGTVFLAVRDGDGFVQQGALKWIKRGMDSGEILQRFRRERRILAQLQHAQIARLLDGGVSESGQPWFVMEYVAGLPLNEWAAGTRASLAQRLDLFVQLAEAVAYAHGQLVVHRDLKPGNVLVDAAGKPHLLDFGVAKVLEEDSGEQHTVTGARFLSRAYAAPEQVRGEHVGTAVDVYALGVLLFELLTQARFHDNPAAQTGAPSERLEKAAAATPGGLAPRQLRGDLGIIVARATDTDPARRYNTAQALADDVRRFLRGAPILARRDSGWYRLRRFVARHKLASAALLFGLAAIVAGSALALWQARRAEREAELARAAQRFLTGVFDASAPDAAAGARVTARELLDQGAARIGQELAGQPALQAEMRQTLGRLYRQLGQFDQAAALLQQARSAFLAAGDRNLLVENALQLAEVQREQAQYDPALALLAEAETQTADPRQRSALLAERTQVLDRQGRFAEGLTAIRAAAALSQQLGADGLVEQARDRHLEALMLTRLARYDEAAAAFRDAVARAEAAYGREHSELAVVHNDYAIALLDRQASAEGEREARIAVDMRRKRLGPQHAAVGESLKILGIALRQQGKLEECAAVLDEALAIQRAALGPRHPDVGSTLNSLATLAMGRQDFEGMVKLLLEAKAIYRESNLADSPQGQTIDSNLGIGLTRLERLDEAEPLLRAALARNRAAVGDVHPLVMASLNGLSQLERRRNNGAAAEQLAAEAAAIADKLLAESRDNAAVRQTLAAAQLINGHAAAARDNFAASRALLEKLGAQNEVRYAGALLGLARAELALGQAGAAQELARQLLPAAAPPPALASPAVQAMAWAICAEAARRQRQPAQAAAAQKEAERLLPLWTNPDPENLRQFRAHLGLPPG</sequence>
<dbReference type="InterPro" id="IPR019734">
    <property type="entry name" value="TPR_rpt"/>
</dbReference>
<accession>A0ABT1QXU2</accession>
<dbReference type="SMART" id="SM00220">
    <property type="entry name" value="S_TKc"/>
    <property type="match status" value="1"/>
</dbReference>
<gene>
    <name evidence="7" type="ORF">NM961_20555</name>
</gene>
<comment type="caution">
    <text evidence="7">The sequence shown here is derived from an EMBL/GenBank/DDBJ whole genome shotgun (WGS) entry which is preliminary data.</text>
</comment>
<evidence type="ECO:0000256" key="4">
    <source>
        <dbReference type="ARBA" id="ARBA00022840"/>
    </source>
</evidence>
<reference evidence="7" key="1">
    <citation type="submission" date="2022-07" db="EMBL/GenBank/DDBJ databases">
        <title>Tahibacter sp., a new gammaproteobacterium isolated from the silt sample collected at pig farm.</title>
        <authorList>
            <person name="Chen H."/>
        </authorList>
    </citation>
    <scope>NUCLEOTIDE SEQUENCE</scope>
    <source>
        <strain evidence="7">P2K</strain>
    </source>
</reference>
<name>A0ABT1QXU2_9GAMM</name>
<feature type="transmembrane region" description="Helical" evidence="5">
    <location>
        <begin position="378"/>
        <end position="399"/>
    </location>
</feature>
<dbReference type="CDD" id="cd14014">
    <property type="entry name" value="STKc_PknB_like"/>
    <property type="match status" value="1"/>
</dbReference>
<dbReference type="InterPro" id="IPR011009">
    <property type="entry name" value="Kinase-like_dom_sf"/>
</dbReference>
<keyword evidence="5" id="KW-0472">Membrane</keyword>
<dbReference type="InterPro" id="IPR008271">
    <property type="entry name" value="Ser/Thr_kinase_AS"/>
</dbReference>
<dbReference type="InterPro" id="IPR000719">
    <property type="entry name" value="Prot_kinase_dom"/>
</dbReference>
<dbReference type="SUPFAM" id="SSF56112">
    <property type="entry name" value="Protein kinase-like (PK-like)"/>
    <property type="match status" value="1"/>
</dbReference>
<proteinExistence type="predicted"/>
<dbReference type="PROSITE" id="PS00108">
    <property type="entry name" value="PROTEIN_KINASE_ST"/>
    <property type="match status" value="1"/>
</dbReference>
<keyword evidence="5" id="KW-0812">Transmembrane</keyword>